<feature type="transmembrane region" description="Helical" evidence="6">
    <location>
        <begin position="398"/>
        <end position="417"/>
    </location>
</feature>
<feature type="transmembrane region" description="Helical" evidence="6">
    <location>
        <begin position="310"/>
        <end position="331"/>
    </location>
</feature>
<keyword evidence="8" id="KW-1185">Reference proteome</keyword>
<proteinExistence type="predicted"/>
<dbReference type="GO" id="GO:0022857">
    <property type="term" value="F:transmembrane transporter activity"/>
    <property type="evidence" value="ECO:0007669"/>
    <property type="project" value="InterPro"/>
</dbReference>
<feature type="transmembrane region" description="Helical" evidence="6">
    <location>
        <begin position="208"/>
        <end position="229"/>
    </location>
</feature>
<dbReference type="PANTHER" id="PTHR23511">
    <property type="entry name" value="SYNAPTIC VESICLE GLYCOPROTEIN 2"/>
    <property type="match status" value="1"/>
</dbReference>
<dbReference type="InterPro" id="IPR011701">
    <property type="entry name" value="MFS"/>
</dbReference>
<dbReference type="SUPFAM" id="SSF103473">
    <property type="entry name" value="MFS general substrate transporter"/>
    <property type="match status" value="2"/>
</dbReference>
<dbReference type="Proteomes" id="UP001151699">
    <property type="component" value="Chromosome B"/>
</dbReference>
<name>A0A9Q0N5F8_9DIPT</name>
<accession>A0A9Q0N5F8</accession>
<feature type="transmembrane region" description="Helical" evidence="6">
    <location>
        <begin position="337"/>
        <end position="356"/>
    </location>
</feature>
<sequence>MMVFTVEEIFQKPNKEANVASFEDALNETRFGKFHYCLIFISGIFMTSVFWEVMGINYVLPVAECDLNITSKQQYGIVSGVWFLGIIVTSNLWGFVSDTYGRRNVLIISTLAALLTSVCSSLSANLWQLVLFRLLNGILLEKMSINGDEARTIKIFQTMYYINTGKKDYRIVKIKPNEEFSEKHEQRHVTKMMLDQLIELFRDYPRSISLVSTIQFCMYFVCNGMLLFFPDIVNERAMYLQTSSSSDVTLCEIVQHANRATANASNVVDQTRICVDELDISAFYYALILEGCYTGGFFLLSVLVNYVGRLAIFTFVSFSTGICGFLIVWIQNATVALYLYVWLLGSGVTVILLNTVTYDLFPTHLRALALGVSTMFGRLASLMGGNIAGLMLERHCSAMYILSGSISISAGILIFFIPNIRQKKY</sequence>
<evidence type="ECO:0000256" key="6">
    <source>
        <dbReference type="SAM" id="Phobius"/>
    </source>
</evidence>
<comment type="caution">
    <text evidence="7">The sequence shown here is derived from an EMBL/GenBank/DDBJ whole genome shotgun (WGS) entry which is preliminary data.</text>
</comment>
<evidence type="ECO:0000313" key="8">
    <source>
        <dbReference type="Proteomes" id="UP001151699"/>
    </source>
</evidence>
<dbReference type="AlphaFoldDB" id="A0A9Q0N5F8"/>
<dbReference type="PANTHER" id="PTHR23511:SF35">
    <property type="entry name" value="MAJOR FACILITATOR SUPERFAMILY (MFS) PROFILE DOMAIN-CONTAINING PROTEIN"/>
    <property type="match status" value="1"/>
</dbReference>
<feature type="transmembrane region" description="Helical" evidence="6">
    <location>
        <begin position="105"/>
        <end position="135"/>
    </location>
</feature>
<keyword evidence="2" id="KW-0813">Transport</keyword>
<evidence type="ECO:0000256" key="3">
    <source>
        <dbReference type="ARBA" id="ARBA00022692"/>
    </source>
</evidence>
<comment type="subcellular location">
    <subcellularLocation>
        <location evidence="1">Membrane</location>
        <topology evidence="1">Multi-pass membrane protein</topology>
    </subcellularLocation>
</comment>
<reference evidence="7" key="1">
    <citation type="submission" date="2022-07" db="EMBL/GenBank/DDBJ databases">
        <authorList>
            <person name="Trinca V."/>
            <person name="Uliana J.V.C."/>
            <person name="Torres T.T."/>
            <person name="Ward R.J."/>
            <person name="Monesi N."/>
        </authorList>
    </citation>
    <scope>NUCLEOTIDE SEQUENCE</scope>
    <source>
        <strain evidence="7">HSMRA1968</strain>
        <tissue evidence="7">Whole embryos</tissue>
    </source>
</reference>
<evidence type="ECO:0000256" key="2">
    <source>
        <dbReference type="ARBA" id="ARBA00022448"/>
    </source>
</evidence>
<dbReference type="InterPro" id="IPR036259">
    <property type="entry name" value="MFS_trans_sf"/>
</dbReference>
<organism evidence="7 8">
    <name type="scientific">Pseudolycoriella hygida</name>
    <dbReference type="NCBI Taxonomy" id="35572"/>
    <lineage>
        <taxon>Eukaryota</taxon>
        <taxon>Metazoa</taxon>
        <taxon>Ecdysozoa</taxon>
        <taxon>Arthropoda</taxon>
        <taxon>Hexapoda</taxon>
        <taxon>Insecta</taxon>
        <taxon>Pterygota</taxon>
        <taxon>Neoptera</taxon>
        <taxon>Endopterygota</taxon>
        <taxon>Diptera</taxon>
        <taxon>Nematocera</taxon>
        <taxon>Sciaroidea</taxon>
        <taxon>Sciaridae</taxon>
        <taxon>Pseudolycoriella</taxon>
    </lineage>
</organism>
<keyword evidence="4 6" id="KW-1133">Transmembrane helix</keyword>
<evidence type="ECO:0000256" key="5">
    <source>
        <dbReference type="ARBA" id="ARBA00023136"/>
    </source>
</evidence>
<evidence type="ECO:0000256" key="4">
    <source>
        <dbReference type="ARBA" id="ARBA00022989"/>
    </source>
</evidence>
<evidence type="ECO:0000313" key="7">
    <source>
        <dbReference type="EMBL" id="KAJ6643894.1"/>
    </source>
</evidence>
<dbReference type="Pfam" id="PF07690">
    <property type="entry name" value="MFS_1"/>
    <property type="match status" value="1"/>
</dbReference>
<protein>
    <submittedName>
        <fullName evidence="7">Transporter svop-1</fullName>
    </submittedName>
</protein>
<dbReference type="EMBL" id="WJQU01000002">
    <property type="protein sequence ID" value="KAJ6643894.1"/>
    <property type="molecule type" value="Genomic_DNA"/>
</dbReference>
<dbReference type="Gene3D" id="1.20.1250.20">
    <property type="entry name" value="MFS general substrate transporter like domains"/>
    <property type="match status" value="2"/>
</dbReference>
<evidence type="ECO:0000256" key="1">
    <source>
        <dbReference type="ARBA" id="ARBA00004141"/>
    </source>
</evidence>
<feature type="transmembrane region" description="Helical" evidence="6">
    <location>
        <begin position="282"/>
        <end position="303"/>
    </location>
</feature>
<dbReference type="GO" id="GO:0016020">
    <property type="term" value="C:membrane"/>
    <property type="evidence" value="ECO:0007669"/>
    <property type="project" value="UniProtKB-SubCell"/>
</dbReference>
<feature type="transmembrane region" description="Helical" evidence="6">
    <location>
        <begin position="75"/>
        <end position="93"/>
    </location>
</feature>
<dbReference type="OrthoDB" id="10262656at2759"/>
<keyword evidence="5 6" id="KW-0472">Membrane</keyword>
<gene>
    <name evidence="7" type="primary">svop-1</name>
    <name evidence="7" type="ORF">Bhyg_08859</name>
</gene>
<feature type="transmembrane region" description="Helical" evidence="6">
    <location>
        <begin position="33"/>
        <end position="54"/>
    </location>
</feature>
<keyword evidence="3 6" id="KW-0812">Transmembrane</keyword>